<sequence>EELENQLKKKDEDLNAKELQIKHLEEQLAQQRQTITEISDALRNKCLQLNKLQDALKNQGELGLLPSPIKEKIPSTGGKEQKLEFPQNLHPEHMIPAVYQSSTLRVHESGKSK</sequence>
<keyword evidence="3" id="KW-1185">Reference proteome</keyword>
<reference evidence="2 3" key="1">
    <citation type="submission" date="2024-05" db="EMBL/GenBank/DDBJ databases">
        <title>Genome sequencing and assembly of Indian major carp, Cirrhinus mrigala (Hamilton, 1822).</title>
        <authorList>
            <person name="Mohindra V."/>
            <person name="Chowdhury L.M."/>
            <person name="Lal K."/>
            <person name="Jena J.K."/>
        </authorList>
    </citation>
    <scope>NUCLEOTIDE SEQUENCE [LARGE SCALE GENOMIC DNA]</scope>
    <source>
        <strain evidence="2">CM1030</strain>
        <tissue evidence="2">Blood</tissue>
    </source>
</reference>
<dbReference type="EMBL" id="JAMKFB020000005">
    <property type="protein sequence ID" value="KAL0193088.1"/>
    <property type="molecule type" value="Genomic_DNA"/>
</dbReference>
<evidence type="ECO:0000256" key="1">
    <source>
        <dbReference type="SAM" id="Coils"/>
    </source>
</evidence>
<keyword evidence="1" id="KW-0175">Coiled coil</keyword>
<name>A0ABD0R3J1_CIRMR</name>
<feature type="non-terminal residue" evidence="2">
    <location>
        <position position="1"/>
    </location>
</feature>
<proteinExistence type="predicted"/>
<feature type="coiled-coil region" evidence="1">
    <location>
        <begin position="7"/>
        <end position="59"/>
    </location>
</feature>
<dbReference type="AlphaFoldDB" id="A0ABD0R3J1"/>
<accession>A0ABD0R3J1</accession>
<evidence type="ECO:0000313" key="3">
    <source>
        <dbReference type="Proteomes" id="UP001529510"/>
    </source>
</evidence>
<comment type="caution">
    <text evidence="2">The sequence shown here is derived from an EMBL/GenBank/DDBJ whole genome shotgun (WGS) entry which is preliminary data.</text>
</comment>
<organism evidence="2 3">
    <name type="scientific">Cirrhinus mrigala</name>
    <name type="common">Mrigala</name>
    <dbReference type="NCBI Taxonomy" id="683832"/>
    <lineage>
        <taxon>Eukaryota</taxon>
        <taxon>Metazoa</taxon>
        <taxon>Chordata</taxon>
        <taxon>Craniata</taxon>
        <taxon>Vertebrata</taxon>
        <taxon>Euteleostomi</taxon>
        <taxon>Actinopterygii</taxon>
        <taxon>Neopterygii</taxon>
        <taxon>Teleostei</taxon>
        <taxon>Ostariophysi</taxon>
        <taxon>Cypriniformes</taxon>
        <taxon>Cyprinidae</taxon>
        <taxon>Labeoninae</taxon>
        <taxon>Labeonini</taxon>
        <taxon>Cirrhinus</taxon>
    </lineage>
</organism>
<feature type="non-terminal residue" evidence="2">
    <location>
        <position position="113"/>
    </location>
</feature>
<gene>
    <name evidence="2" type="ORF">M9458_011384</name>
</gene>
<protein>
    <submittedName>
        <fullName evidence="2">Uncharacterized protein</fullName>
    </submittedName>
</protein>
<dbReference type="Proteomes" id="UP001529510">
    <property type="component" value="Unassembled WGS sequence"/>
</dbReference>
<evidence type="ECO:0000313" key="2">
    <source>
        <dbReference type="EMBL" id="KAL0193088.1"/>
    </source>
</evidence>